<evidence type="ECO:0000313" key="1">
    <source>
        <dbReference type="EMBL" id="GLI57011.1"/>
    </source>
</evidence>
<accession>A0A9W6GNH6</accession>
<proteinExistence type="predicted"/>
<protein>
    <submittedName>
        <fullName evidence="1">Uncharacterized protein</fullName>
    </submittedName>
</protein>
<dbReference type="AlphaFoldDB" id="A0A9W6GNH6"/>
<comment type="caution">
    <text evidence="1">The sequence shown here is derived from an EMBL/GenBank/DDBJ whole genome shotgun (WGS) entry which is preliminary data.</text>
</comment>
<sequence length="93" mass="10658">MNKHYYISSEGKITKSIIFGEPYISINCGSVLDFSPAKVKELLSKNTSYNIDLIEESIAEIHHNRDIFFIREDNTIKNTPSEISLEDFLCSIK</sequence>
<evidence type="ECO:0000313" key="2">
    <source>
        <dbReference type="Proteomes" id="UP001144471"/>
    </source>
</evidence>
<keyword evidence="2" id="KW-1185">Reference proteome</keyword>
<dbReference type="EMBL" id="BSDY01000012">
    <property type="protein sequence ID" value="GLI57011.1"/>
    <property type="molecule type" value="Genomic_DNA"/>
</dbReference>
<gene>
    <name evidence="1" type="ORF">PM10SUCC1_25250</name>
</gene>
<dbReference type="RefSeq" id="WP_281836444.1">
    <property type="nucleotide sequence ID" value="NZ_BSDY01000012.1"/>
</dbReference>
<name>A0A9W6GNH6_9FUSO</name>
<dbReference type="Proteomes" id="UP001144471">
    <property type="component" value="Unassembled WGS sequence"/>
</dbReference>
<reference evidence="1" key="1">
    <citation type="submission" date="2022-12" db="EMBL/GenBank/DDBJ databases">
        <title>Reference genome sequencing for broad-spectrum identification of bacterial and archaeal isolates by mass spectrometry.</title>
        <authorList>
            <person name="Sekiguchi Y."/>
            <person name="Tourlousse D.M."/>
        </authorList>
    </citation>
    <scope>NUCLEOTIDE SEQUENCE</scope>
    <source>
        <strain evidence="1">10succ1</strain>
    </source>
</reference>
<organism evidence="1 2">
    <name type="scientific">Propionigenium maris DSM 9537</name>
    <dbReference type="NCBI Taxonomy" id="1123000"/>
    <lineage>
        <taxon>Bacteria</taxon>
        <taxon>Fusobacteriati</taxon>
        <taxon>Fusobacteriota</taxon>
        <taxon>Fusobacteriia</taxon>
        <taxon>Fusobacteriales</taxon>
        <taxon>Fusobacteriaceae</taxon>
        <taxon>Propionigenium</taxon>
    </lineage>
</organism>